<reference evidence="2 3" key="1">
    <citation type="submission" date="2016-01" db="EMBL/GenBank/DDBJ databases">
        <authorList>
            <person name="Manzoor S."/>
        </authorList>
    </citation>
    <scope>NUCLEOTIDE SEQUENCE [LARGE SCALE GENOMIC DNA]</scope>
    <source>
        <strain evidence="2">Methanoculleus sp MAB1</strain>
    </source>
</reference>
<dbReference type="PANTHER" id="PTHR40660">
    <property type="entry name" value="5'-PHOSPHATE OXIDASE PUTATIVE DOMAIN-CONTAINING PROTEIN-RELATED"/>
    <property type="match status" value="1"/>
</dbReference>
<dbReference type="Pfam" id="PF01243">
    <property type="entry name" value="PNPOx_N"/>
    <property type="match status" value="1"/>
</dbReference>
<feature type="domain" description="Pyridoxamine 5'-phosphate oxidase N-terminal" evidence="1">
    <location>
        <begin position="4"/>
        <end position="127"/>
    </location>
</feature>
<dbReference type="KEGG" id="mema:MMAB1_0534"/>
<evidence type="ECO:0000313" key="3">
    <source>
        <dbReference type="Proteomes" id="UP000069850"/>
    </source>
</evidence>
<protein>
    <recommendedName>
        <fullName evidence="1">Pyridoxamine 5'-phosphate oxidase N-terminal domain-containing protein</fullName>
    </recommendedName>
</protein>
<evidence type="ECO:0000313" key="2">
    <source>
        <dbReference type="EMBL" id="CVK31751.1"/>
    </source>
</evidence>
<proteinExistence type="predicted"/>
<dbReference type="PANTHER" id="PTHR40660:SF1">
    <property type="entry name" value="5'-PHOSPHATE OXIDASE PUTATIVE DOMAIN-CONTAINING PROTEIN-RELATED"/>
    <property type="match status" value="1"/>
</dbReference>
<organism evidence="2 3">
    <name type="scientific">Methanoculleus bourgensis</name>
    <dbReference type="NCBI Taxonomy" id="83986"/>
    <lineage>
        <taxon>Archaea</taxon>
        <taxon>Methanobacteriati</taxon>
        <taxon>Methanobacteriota</taxon>
        <taxon>Stenosarchaea group</taxon>
        <taxon>Methanomicrobia</taxon>
        <taxon>Methanomicrobiales</taxon>
        <taxon>Methanomicrobiaceae</taxon>
        <taxon>Methanoculleus</taxon>
    </lineage>
</organism>
<evidence type="ECO:0000259" key="1">
    <source>
        <dbReference type="Pfam" id="PF01243"/>
    </source>
</evidence>
<name>A0A0X3BIH2_9EURY</name>
<dbReference type="SUPFAM" id="SSF50475">
    <property type="entry name" value="FMN-binding split barrel"/>
    <property type="match status" value="1"/>
</dbReference>
<dbReference type="InterPro" id="IPR012349">
    <property type="entry name" value="Split_barrel_FMN-bd"/>
</dbReference>
<dbReference type="InterPro" id="IPR011576">
    <property type="entry name" value="Pyridox_Oxase_N"/>
</dbReference>
<dbReference type="EMBL" id="LT158599">
    <property type="protein sequence ID" value="CVK31751.1"/>
    <property type="molecule type" value="Genomic_DNA"/>
</dbReference>
<dbReference type="Gene3D" id="2.30.110.10">
    <property type="entry name" value="Electron Transport, Fmn-binding Protein, Chain A"/>
    <property type="match status" value="1"/>
</dbReference>
<accession>A0A0X3BIH2</accession>
<dbReference type="AlphaFoldDB" id="A0A0X3BIH2"/>
<gene>
    <name evidence="2" type="ORF">MMAB1_0534</name>
</gene>
<dbReference type="Proteomes" id="UP000069850">
    <property type="component" value="Chromosome 1"/>
</dbReference>
<sequence length="140" mass="15777">MVIMPDNLVALLRDWHSVPVATTGADGMPNVAAKSIMVRDPETIIWGELYFMQTYENLTRHPVASLCVWEWTSPFTAYKVKGRVVIHRHDKVTAALDKRVWAGHTEEFATRIEGMAAVVLTVEEIYDQTPRLEAAGKRIA</sequence>